<dbReference type="Proteomes" id="UP000222531">
    <property type="component" value="Unassembled WGS sequence"/>
</dbReference>
<dbReference type="AlphaFoldDB" id="A0A2G1XLT6"/>
<gene>
    <name evidence="2" type="ORF">BLA24_09485</name>
</gene>
<name>A0A2G1XLT6_STRCJ</name>
<sequence>MAEGGAGTPHGPAAKEGSVMGDDTDKSKARAQQLHRVIERLRAGRPAGAGGGTPAAPPADAGADDTRGGPGGPDLRAAVRRRMRELDEEERGGPPGGRE</sequence>
<feature type="region of interest" description="Disordered" evidence="1">
    <location>
        <begin position="1"/>
        <end position="99"/>
    </location>
</feature>
<evidence type="ECO:0000313" key="2">
    <source>
        <dbReference type="EMBL" id="PHQ52141.1"/>
    </source>
</evidence>
<comment type="caution">
    <text evidence="2">The sequence shown here is derived from an EMBL/GenBank/DDBJ whole genome shotgun (WGS) entry which is preliminary data.</text>
</comment>
<evidence type="ECO:0000256" key="1">
    <source>
        <dbReference type="SAM" id="MobiDB-lite"/>
    </source>
</evidence>
<organism evidence="2 3">
    <name type="scientific">Streptomyces cinnamoneus</name>
    <name type="common">Streptoverticillium cinnamoneum</name>
    <dbReference type="NCBI Taxonomy" id="53446"/>
    <lineage>
        <taxon>Bacteria</taxon>
        <taxon>Bacillati</taxon>
        <taxon>Actinomycetota</taxon>
        <taxon>Actinomycetes</taxon>
        <taxon>Kitasatosporales</taxon>
        <taxon>Streptomycetaceae</taxon>
        <taxon>Streptomyces</taxon>
        <taxon>Streptomyces cinnamoneus group</taxon>
    </lineage>
</organism>
<keyword evidence="3" id="KW-1185">Reference proteome</keyword>
<protein>
    <submittedName>
        <fullName evidence="2">Uncharacterized protein</fullName>
    </submittedName>
</protein>
<proteinExistence type="predicted"/>
<dbReference type="EMBL" id="NHZO01000097">
    <property type="protein sequence ID" value="PHQ52141.1"/>
    <property type="molecule type" value="Genomic_DNA"/>
</dbReference>
<evidence type="ECO:0000313" key="3">
    <source>
        <dbReference type="Proteomes" id="UP000222531"/>
    </source>
</evidence>
<accession>A0A2G1XLT6</accession>
<reference evidence="2 3" key="1">
    <citation type="journal article" date="2017" name="Biochemistry">
        <title>Identification of the Biosynthetic Pathway for the Antibiotic Bicyclomycin.</title>
        <authorList>
            <person name="Patteson J."/>
            <person name="Cai W."/>
            <person name="Johnson R.A."/>
            <person name="Santa Maria K."/>
            <person name="Li B."/>
        </authorList>
    </citation>
    <scope>NUCLEOTIDE SEQUENCE [LARGE SCALE GENOMIC DNA]</scope>
    <source>
        <strain evidence="2 3">ATCC 21532</strain>
    </source>
</reference>
<dbReference type="RefSeq" id="WP_099198699.1">
    <property type="nucleotide sequence ID" value="NZ_NHZO01000097.1"/>
</dbReference>